<dbReference type="Pfam" id="PF00196">
    <property type="entry name" value="GerE"/>
    <property type="match status" value="1"/>
</dbReference>
<dbReference type="AlphaFoldDB" id="A0ABD5CG68"/>
<evidence type="ECO:0000256" key="5">
    <source>
        <dbReference type="ARBA" id="ARBA00023163"/>
    </source>
</evidence>
<dbReference type="PROSITE" id="PS50110">
    <property type="entry name" value="RESPONSE_REGULATORY"/>
    <property type="match status" value="1"/>
</dbReference>
<feature type="modified residue" description="4-aspartylphosphate" evidence="6">
    <location>
        <position position="100"/>
    </location>
</feature>
<dbReference type="PRINTS" id="PR00038">
    <property type="entry name" value="HTHLUXR"/>
</dbReference>
<dbReference type="CDD" id="cd06170">
    <property type="entry name" value="LuxR_C_like"/>
    <property type="match status" value="1"/>
</dbReference>
<dbReference type="EMBL" id="JAVIZN010000002">
    <property type="protein sequence ID" value="MDR6203535.1"/>
    <property type="molecule type" value="Genomic_DNA"/>
</dbReference>
<dbReference type="InterPro" id="IPR036388">
    <property type="entry name" value="WH-like_DNA-bd_sf"/>
</dbReference>
<organism evidence="9 10">
    <name type="scientific">Paraburkholderia graminis</name>
    <dbReference type="NCBI Taxonomy" id="60548"/>
    <lineage>
        <taxon>Bacteria</taxon>
        <taxon>Pseudomonadati</taxon>
        <taxon>Pseudomonadota</taxon>
        <taxon>Betaproteobacteria</taxon>
        <taxon>Burkholderiales</taxon>
        <taxon>Burkholderiaceae</taxon>
        <taxon>Paraburkholderia</taxon>
    </lineage>
</organism>
<sequence length="249" mass="27547">MQNRLQKSGDKRDGCLLYERIRVGLMQPVLDEQAMKHDNAMGARESLSDSLVYVVDDDESIRGALTSLLTSVGIKVLAFESADDFLAAEMPDVPSCLILDVRLRGTSGLTLQQHPFRESVPFPVIFLTGHGDIEMSVKAMKAGAFDFMTKPFKDQDLIDTIAAALKRDGELKRQAKIVAGIRQTYESLTARERQVIKLVADGLLNKQIAGQLSLSEVTVKIHRAQAMHKLNARSVPDVVRKLQQVAPLH</sequence>
<gene>
    <name evidence="9" type="ORF">QF025_002255</name>
</gene>
<dbReference type="SUPFAM" id="SSF52172">
    <property type="entry name" value="CheY-like"/>
    <property type="match status" value="1"/>
</dbReference>
<keyword evidence="3" id="KW-0805">Transcription regulation</keyword>
<dbReference type="InterPro" id="IPR011006">
    <property type="entry name" value="CheY-like_superfamily"/>
</dbReference>
<evidence type="ECO:0000256" key="3">
    <source>
        <dbReference type="ARBA" id="ARBA00023015"/>
    </source>
</evidence>
<comment type="caution">
    <text evidence="9">The sequence shown here is derived from an EMBL/GenBank/DDBJ whole genome shotgun (WGS) entry which is preliminary data.</text>
</comment>
<dbReference type="Gene3D" id="1.10.10.10">
    <property type="entry name" value="Winged helix-like DNA-binding domain superfamily/Winged helix DNA-binding domain"/>
    <property type="match status" value="1"/>
</dbReference>
<evidence type="ECO:0000256" key="1">
    <source>
        <dbReference type="ARBA" id="ARBA00022553"/>
    </source>
</evidence>
<evidence type="ECO:0000313" key="9">
    <source>
        <dbReference type="EMBL" id="MDR6203535.1"/>
    </source>
</evidence>
<dbReference type="GO" id="GO:0000160">
    <property type="term" value="P:phosphorelay signal transduction system"/>
    <property type="evidence" value="ECO:0007669"/>
    <property type="project" value="UniProtKB-KW"/>
</dbReference>
<dbReference type="FunFam" id="3.40.50.2300:FF:000018">
    <property type="entry name" value="DNA-binding transcriptional regulator NtrC"/>
    <property type="match status" value="1"/>
</dbReference>
<keyword evidence="4" id="KW-0238">DNA-binding</keyword>
<reference evidence="9 10" key="1">
    <citation type="submission" date="2023-08" db="EMBL/GenBank/DDBJ databases">
        <title>Genome sequencing of plant associated microbes to promote plant fitness in Sorghum bicolor and Oryza sativa.</title>
        <authorList>
            <person name="Coleman-Derr D."/>
        </authorList>
    </citation>
    <scope>NUCLEOTIDE SEQUENCE [LARGE SCALE GENOMIC DNA]</scope>
    <source>
        <strain evidence="9 10">SLBN-33</strain>
    </source>
</reference>
<evidence type="ECO:0000313" key="10">
    <source>
        <dbReference type="Proteomes" id="UP001245184"/>
    </source>
</evidence>
<dbReference type="SMART" id="SM00421">
    <property type="entry name" value="HTH_LUXR"/>
    <property type="match status" value="1"/>
</dbReference>
<keyword evidence="2" id="KW-0902">Two-component regulatory system</keyword>
<evidence type="ECO:0000259" key="8">
    <source>
        <dbReference type="PROSITE" id="PS50110"/>
    </source>
</evidence>
<keyword evidence="1 6" id="KW-0597">Phosphoprotein</keyword>
<dbReference type="Pfam" id="PF00072">
    <property type="entry name" value="Response_reg"/>
    <property type="match status" value="1"/>
</dbReference>
<dbReference type="InterPro" id="IPR001789">
    <property type="entry name" value="Sig_transdc_resp-reg_receiver"/>
</dbReference>
<dbReference type="Proteomes" id="UP001245184">
    <property type="component" value="Unassembled WGS sequence"/>
</dbReference>
<dbReference type="PROSITE" id="PS50043">
    <property type="entry name" value="HTH_LUXR_2"/>
    <property type="match status" value="1"/>
</dbReference>
<protein>
    <submittedName>
        <fullName evidence="9">FixJ family two-component response regulator</fullName>
    </submittedName>
</protein>
<proteinExistence type="predicted"/>
<feature type="domain" description="Response regulatory" evidence="8">
    <location>
        <begin position="51"/>
        <end position="165"/>
    </location>
</feature>
<evidence type="ECO:0000256" key="4">
    <source>
        <dbReference type="ARBA" id="ARBA00023125"/>
    </source>
</evidence>
<evidence type="ECO:0000256" key="2">
    <source>
        <dbReference type="ARBA" id="ARBA00023012"/>
    </source>
</evidence>
<feature type="domain" description="HTH luxR-type" evidence="7">
    <location>
        <begin position="181"/>
        <end position="246"/>
    </location>
</feature>
<evidence type="ECO:0000259" key="7">
    <source>
        <dbReference type="PROSITE" id="PS50043"/>
    </source>
</evidence>
<dbReference type="PANTHER" id="PTHR44688:SF16">
    <property type="entry name" value="DNA-BINDING TRANSCRIPTIONAL ACTIVATOR DEVR_DOSR"/>
    <property type="match status" value="1"/>
</dbReference>
<dbReference type="PANTHER" id="PTHR44688">
    <property type="entry name" value="DNA-BINDING TRANSCRIPTIONAL ACTIVATOR DEVR_DOSR"/>
    <property type="match status" value="1"/>
</dbReference>
<accession>A0ABD5CG68</accession>
<dbReference type="SMART" id="SM00448">
    <property type="entry name" value="REC"/>
    <property type="match status" value="1"/>
</dbReference>
<dbReference type="CDD" id="cd17537">
    <property type="entry name" value="REC_FixJ"/>
    <property type="match status" value="1"/>
</dbReference>
<dbReference type="Gene3D" id="3.40.50.2300">
    <property type="match status" value="1"/>
</dbReference>
<dbReference type="InterPro" id="IPR000792">
    <property type="entry name" value="Tscrpt_reg_LuxR_C"/>
</dbReference>
<name>A0ABD5CG68_9BURK</name>
<keyword evidence="5" id="KW-0804">Transcription</keyword>
<dbReference type="GO" id="GO:0003677">
    <property type="term" value="F:DNA binding"/>
    <property type="evidence" value="ECO:0007669"/>
    <property type="project" value="UniProtKB-KW"/>
</dbReference>
<evidence type="ECO:0000256" key="6">
    <source>
        <dbReference type="PROSITE-ProRule" id="PRU00169"/>
    </source>
</evidence>